<gene>
    <name evidence="1" type="ORF">CIL03_13985</name>
</gene>
<protein>
    <submittedName>
        <fullName evidence="1">Uncharacterized protein</fullName>
    </submittedName>
</protein>
<name>A0A265N743_9BACI</name>
<keyword evidence="2" id="KW-1185">Reference proteome</keyword>
<evidence type="ECO:0000313" key="2">
    <source>
        <dbReference type="Proteomes" id="UP000216498"/>
    </source>
</evidence>
<reference evidence="1 2" key="1">
    <citation type="submission" date="2017-08" db="EMBL/GenBank/DDBJ databases">
        <title>Virgibacillus indicus sp. nov. and Virgibacillus profoundi sp. nov, two moderately halophilic bacteria isolated from marine sediment by using the Microfluidic Streak Plate.</title>
        <authorList>
            <person name="Xu B."/>
            <person name="Hu B."/>
            <person name="Wang J."/>
            <person name="Zhu Y."/>
            <person name="Huang L."/>
            <person name="Du W."/>
            <person name="Huang Y."/>
        </authorList>
    </citation>
    <scope>NUCLEOTIDE SEQUENCE [LARGE SCALE GENOMIC DNA]</scope>
    <source>
        <strain evidence="1 2">IO3-P2-C2</strain>
    </source>
</reference>
<proteinExistence type="predicted"/>
<dbReference type="EMBL" id="NPMS01000007">
    <property type="protein sequence ID" value="OZU87812.1"/>
    <property type="molecule type" value="Genomic_DNA"/>
</dbReference>
<sequence length="251" mass="28886">MHTNRQSTVVHSTLRELFYRNSKGIAKAHRKTVLVLLFYHMNGMDKGLKVLKDLHENNVRVRICADDQILDHYYVTELAEQVGIDDWITIKDAELQKEHIDHFYIPILPFSTVSDLLNFNDARPAISILLWALMRGKKVSAYPAGADPYHSIWQKSELNHGTAILKHEMKKRLQQIRGFGIQLVENENKILDHFLASIQNESNHVITADIIKNQAKAGKKYIELNQKSIITPLARDTAREFQIEIGENKGR</sequence>
<dbReference type="AlphaFoldDB" id="A0A265N743"/>
<organism evidence="1 2">
    <name type="scientific">Virgibacillus indicus</name>
    <dbReference type="NCBI Taxonomy" id="2024554"/>
    <lineage>
        <taxon>Bacteria</taxon>
        <taxon>Bacillati</taxon>
        <taxon>Bacillota</taxon>
        <taxon>Bacilli</taxon>
        <taxon>Bacillales</taxon>
        <taxon>Bacillaceae</taxon>
        <taxon>Virgibacillus</taxon>
    </lineage>
</organism>
<dbReference type="RefSeq" id="WP_094886500.1">
    <property type="nucleotide sequence ID" value="NZ_NPMS01000007.1"/>
</dbReference>
<dbReference type="Proteomes" id="UP000216498">
    <property type="component" value="Unassembled WGS sequence"/>
</dbReference>
<dbReference type="OrthoDB" id="212879at2"/>
<evidence type="ECO:0000313" key="1">
    <source>
        <dbReference type="EMBL" id="OZU87812.1"/>
    </source>
</evidence>
<comment type="caution">
    <text evidence="1">The sequence shown here is derived from an EMBL/GenBank/DDBJ whole genome shotgun (WGS) entry which is preliminary data.</text>
</comment>
<accession>A0A265N743</accession>